<dbReference type="RefSeq" id="WP_386806989.1">
    <property type="nucleotide sequence ID" value="NZ_JBHTMV010000001.1"/>
</dbReference>
<evidence type="ECO:0000313" key="2">
    <source>
        <dbReference type="EMBL" id="MFD1292404.1"/>
    </source>
</evidence>
<reference evidence="3" key="1">
    <citation type="journal article" date="2019" name="Int. J. Syst. Evol. Microbiol.">
        <title>The Global Catalogue of Microorganisms (GCM) 10K type strain sequencing project: providing services to taxonomists for standard genome sequencing and annotation.</title>
        <authorList>
            <consortium name="The Broad Institute Genomics Platform"/>
            <consortium name="The Broad Institute Genome Sequencing Center for Infectious Disease"/>
            <person name="Wu L."/>
            <person name="Ma J."/>
        </authorList>
    </citation>
    <scope>NUCLEOTIDE SEQUENCE [LARGE SCALE GENOMIC DNA]</scope>
    <source>
        <strain evidence="3">CCUG 62221</strain>
    </source>
</reference>
<sequence>MKTNPNLYYTLKEITPIIGLITNILLIFYILYLNPSILEGYGIYNEKIDSEIIESLLLLLLVGLLGSPLIISAIILNILESKIKDLEEIERKKEFFETDNIISLTTMNKIEYEKEVLNIINSKLTYGGLSKFDSATEYKISIDHHRSSGPYVLVDCIVDNELVITSILNPKNLTISIDKDEKENQLLTITGGLILQRHPNKTFEYPIKKIRIVLFKSDEDIEILKKELLNLIKITNAPYRDF</sequence>
<keyword evidence="1" id="KW-1133">Transmembrane helix</keyword>
<keyword evidence="3" id="KW-1185">Reference proteome</keyword>
<organism evidence="2 3">
    <name type="scientific">Lutibacter holmesii</name>
    <dbReference type="NCBI Taxonomy" id="1137985"/>
    <lineage>
        <taxon>Bacteria</taxon>
        <taxon>Pseudomonadati</taxon>
        <taxon>Bacteroidota</taxon>
        <taxon>Flavobacteriia</taxon>
        <taxon>Flavobacteriales</taxon>
        <taxon>Flavobacteriaceae</taxon>
        <taxon>Lutibacter</taxon>
    </lineage>
</organism>
<accession>A0ABW3WJC8</accession>
<gene>
    <name evidence="2" type="ORF">ACFQ5N_01035</name>
</gene>
<feature type="transmembrane region" description="Helical" evidence="1">
    <location>
        <begin position="14"/>
        <end position="34"/>
    </location>
</feature>
<evidence type="ECO:0000313" key="3">
    <source>
        <dbReference type="Proteomes" id="UP001597241"/>
    </source>
</evidence>
<evidence type="ECO:0000256" key="1">
    <source>
        <dbReference type="SAM" id="Phobius"/>
    </source>
</evidence>
<feature type="transmembrane region" description="Helical" evidence="1">
    <location>
        <begin position="55"/>
        <end position="79"/>
    </location>
</feature>
<comment type="caution">
    <text evidence="2">The sequence shown here is derived from an EMBL/GenBank/DDBJ whole genome shotgun (WGS) entry which is preliminary data.</text>
</comment>
<proteinExistence type="predicted"/>
<dbReference type="Proteomes" id="UP001597241">
    <property type="component" value="Unassembled WGS sequence"/>
</dbReference>
<keyword evidence="1" id="KW-0812">Transmembrane</keyword>
<protein>
    <submittedName>
        <fullName evidence="2">Uncharacterized protein</fullName>
    </submittedName>
</protein>
<name>A0ABW3WJC8_9FLAO</name>
<keyword evidence="1" id="KW-0472">Membrane</keyword>
<dbReference type="EMBL" id="JBHTMV010000001">
    <property type="protein sequence ID" value="MFD1292404.1"/>
    <property type="molecule type" value="Genomic_DNA"/>
</dbReference>